<dbReference type="InterPro" id="IPR029058">
    <property type="entry name" value="AB_hydrolase_fold"/>
</dbReference>
<dbReference type="PANTHER" id="PTHR37946">
    <property type="entry name" value="SLL1969 PROTEIN"/>
    <property type="match status" value="1"/>
</dbReference>
<dbReference type="Proteomes" id="UP000006671">
    <property type="component" value="Unassembled WGS sequence"/>
</dbReference>
<accession>D2VUH0</accession>
<organism evidence="2">
    <name type="scientific">Naegleria gruberi</name>
    <name type="common">Amoeba</name>
    <dbReference type="NCBI Taxonomy" id="5762"/>
    <lineage>
        <taxon>Eukaryota</taxon>
        <taxon>Discoba</taxon>
        <taxon>Heterolobosea</taxon>
        <taxon>Tetramitia</taxon>
        <taxon>Eutetramitia</taxon>
        <taxon>Vahlkampfiidae</taxon>
        <taxon>Naegleria</taxon>
    </lineage>
</organism>
<keyword evidence="2" id="KW-1185">Reference proteome</keyword>
<dbReference type="VEuPathDB" id="AmoebaDB:NAEGRDRAFT_81271"/>
<dbReference type="KEGG" id="ngr:NAEGRDRAFT_81271"/>
<name>D2VUH0_NAEGR</name>
<dbReference type="GeneID" id="8850876"/>
<evidence type="ECO:0000313" key="2">
    <source>
        <dbReference type="Proteomes" id="UP000006671"/>
    </source>
</evidence>
<dbReference type="PANTHER" id="PTHR37946:SF1">
    <property type="entry name" value="SLL1969 PROTEIN"/>
    <property type="match status" value="1"/>
</dbReference>
<dbReference type="RefSeq" id="XP_002672254.1">
    <property type="nucleotide sequence ID" value="XM_002672208.1"/>
</dbReference>
<dbReference type="EMBL" id="GG738899">
    <property type="protein sequence ID" value="EFC39510.1"/>
    <property type="molecule type" value="Genomic_DNA"/>
</dbReference>
<evidence type="ECO:0000313" key="1">
    <source>
        <dbReference type="EMBL" id="EFC39510.1"/>
    </source>
</evidence>
<proteinExistence type="predicted"/>
<dbReference type="OMA" id="HGCFGFA"/>
<dbReference type="OrthoDB" id="10262386at2759"/>
<sequence length="366" mass="42310">MMMMRKQYYIEKNMKRLNSVGGLVGRRSEKILIDFNSSNNIGHWSFMNVHHHLKGRTFSTLSFHHQEEGSGTTISHPMSNITNNQRTTVVLCHGCFGFASQFFFIEKKLIESGKFRVLNYWYPSYRQSIERSSSGLYDFLNEHRQSRDHVLSRSASVWYSNYVKEQQQQETSDEISNEDESFHFVTHSMGSMIVRNFLVNNVQNNLDINDGNICDNLLKQDALKLIQISPLLSGRVKLARDLKFLHPMAKVLRSYPEEPTIVEQFMNHVESDGWDEVFAKSFWWAQDSVLSNKVRMTNIVTSMTEFQQNEPSLFSDLVLTVDEQTASIPLHLKDSPHTELVYVKGDHASILNRDVCIDKVLQVLSS</sequence>
<dbReference type="SUPFAM" id="SSF53474">
    <property type="entry name" value="alpha/beta-Hydrolases"/>
    <property type="match status" value="1"/>
</dbReference>
<dbReference type="Gene3D" id="3.40.50.1820">
    <property type="entry name" value="alpha/beta hydrolase"/>
    <property type="match status" value="1"/>
</dbReference>
<reference evidence="1 2" key="1">
    <citation type="journal article" date="2010" name="Cell">
        <title>The genome of Naegleria gruberi illuminates early eukaryotic versatility.</title>
        <authorList>
            <person name="Fritz-Laylin L.K."/>
            <person name="Prochnik S.E."/>
            <person name="Ginger M.L."/>
            <person name="Dacks J.B."/>
            <person name="Carpenter M.L."/>
            <person name="Field M.C."/>
            <person name="Kuo A."/>
            <person name="Paredez A."/>
            <person name="Chapman J."/>
            <person name="Pham J."/>
            <person name="Shu S."/>
            <person name="Neupane R."/>
            <person name="Cipriano M."/>
            <person name="Mancuso J."/>
            <person name="Tu H."/>
            <person name="Salamov A."/>
            <person name="Lindquist E."/>
            <person name="Shapiro H."/>
            <person name="Lucas S."/>
            <person name="Grigoriev I.V."/>
            <person name="Cande W.Z."/>
            <person name="Fulton C."/>
            <person name="Rokhsar D.S."/>
            <person name="Dawson S.C."/>
        </authorList>
    </citation>
    <scope>NUCLEOTIDE SEQUENCE [LARGE SCALE GENOMIC DNA]</scope>
    <source>
        <strain evidence="1 2">NEG-M</strain>
    </source>
</reference>
<dbReference type="InParanoid" id="D2VUH0"/>
<protein>
    <submittedName>
        <fullName evidence="1">Uncharacterized protein</fullName>
    </submittedName>
</protein>
<gene>
    <name evidence="1" type="ORF">NAEGRDRAFT_81271</name>
</gene>
<dbReference type="AlphaFoldDB" id="D2VUH0"/>